<dbReference type="STRING" id="464.Lgor_2373"/>
<evidence type="ECO:0000313" key="2">
    <source>
        <dbReference type="EMBL" id="STO24302.1"/>
    </source>
</evidence>
<protein>
    <submittedName>
        <fullName evidence="2">Uncharacterized protein</fullName>
    </submittedName>
</protein>
<keyword evidence="3" id="KW-1185">Reference proteome</keyword>
<evidence type="ECO:0000313" key="4">
    <source>
        <dbReference type="Proteomes" id="UP000254374"/>
    </source>
</evidence>
<organism evidence="2 4">
    <name type="scientific">Fluoribacter gormanii</name>
    <dbReference type="NCBI Taxonomy" id="464"/>
    <lineage>
        <taxon>Bacteria</taxon>
        <taxon>Pseudomonadati</taxon>
        <taxon>Pseudomonadota</taxon>
        <taxon>Gammaproteobacteria</taxon>
        <taxon>Legionellales</taxon>
        <taxon>Legionellaceae</taxon>
        <taxon>Fluoribacter</taxon>
    </lineage>
</organism>
<dbReference type="Proteomes" id="UP000254374">
    <property type="component" value="Unassembled WGS sequence"/>
</dbReference>
<dbReference type="Proteomes" id="UP000186808">
    <property type="component" value="Unassembled WGS sequence"/>
</dbReference>
<dbReference type="RefSeq" id="WP_165481620.1">
    <property type="nucleotide sequence ID" value="NZ_CAAAIV010000040.1"/>
</dbReference>
<dbReference type="EMBL" id="FTNL01000026">
    <property type="protein sequence ID" value="SIR81404.1"/>
    <property type="molecule type" value="Genomic_DNA"/>
</dbReference>
<reference evidence="2 4" key="2">
    <citation type="submission" date="2018-06" db="EMBL/GenBank/DDBJ databases">
        <authorList>
            <consortium name="Pathogen Informatics"/>
            <person name="Doyle S."/>
        </authorList>
    </citation>
    <scope>NUCLEOTIDE SEQUENCE [LARGE SCALE GENOMIC DNA]</scope>
    <source>
        <strain evidence="2 4">NCTC11401</strain>
    </source>
</reference>
<evidence type="ECO:0000313" key="3">
    <source>
        <dbReference type="Proteomes" id="UP000186808"/>
    </source>
</evidence>
<reference evidence="1 3" key="1">
    <citation type="submission" date="2017-01" db="EMBL/GenBank/DDBJ databases">
        <authorList>
            <person name="Varghese N."/>
            <person name="Submissions S."/>
        </authorList>
    </citation>
    <scope>NUCLEOTIDE SEQUENCE [LARGE SCALE GENOMIC DNA]</scope>
    <source>
        <strain evidence="1 3">ATCC 33342</strain>
    </source>
</reference>
<accession>A0A377GIV8</accession>
<evidence type="ECO:0000313" key="1">
    <source>
        <dbReference type="EMBL" id="SIR81404.1"/>
    </source>
</evidence>
<sequence length="57" mass="7002">MRNIFQWLIEFLDVIVGVEEEKSNKHCMNAYEAQEKYNAGLIPMREYNKEFERKDRF</sequence>
<dbReference type="EMBL" id="UGGV01000001">
    <property type="protein sequence ID" value="STO24302.1"/>
    <property type="molecule type" value="Genomic_DNA"/>
</dbReference>
<name>A0A377GIV8_9GAMM</name>
<proteinExistence type="predicted"/>
<gene>
    <name evidence="2" type="ORF">NCTC11401_01114</name>
    <name evidence="1" type="ORF">SAMN05421777_12629</name>
</gene>
<dbReference type="AlphaFoldDB" id="A0A377GIV8"/>